<reference evidence="3" key="1">
    <citation type="journal article" date="2019" name="Int. J. Syst. Evol. Microbiol.">
        <title>The Global Catalogue of Microorganisms (GCM) 10K type strain sequencing project: providing services to taxonomists for standard genome sequencing and annotation.</title>
        <authorList>
            <consortium name="The Broad Institute Genomics Platform"/>
            <consortium name="The Broad Institute Genome Sequencing Center for Infectious Disease"/>
            <person name="Wu L."/>
            <person name="Ma J."/>
        </authorList>
    </citation>
    <scope>NUCLEOTIDE SEQUENCE [LARGE SCALE GENOMIC DNA]</scope>
    <source>
        <strain evidence="3">KCTC 52416</strain>
    </source>
</reference>
<keyword evidence="3" id="KW-1185">Reference proteome</keyword>
<comment type="caution">
    <text evidence="2">The sequence shown here is derived from an EMBL/GenBank/DDBJ whole genome shotgun (WGS) entry which is preliminary data.</text>
</comment>
<sequence length="135" mass="15927">MGKAQNETIKKTVIPDEIVISNISHPGQKMMLDNDLAELYGVETRRLKEQVRRNMHRFPEHFMFELTREEYTEILRSQNATLGHGKHEAENMELGEQQYHLTTLTLTYMVSFSTFTMTDLTLQRFQKNYLLTTKK</sequence>
<dbReference type="RefSeq" id="WP_379021406.1">
    <property type="nucleotide sequence ID" value="NZ_JBHRTA010000023.1"/>
</dbReference>
<evidence type="ECO:0000313" key="3">
    <source>
        <dbReference type="Proteomes" id="UP001595526"/>
    </source>
</evidence>
<dbReference type="InterPro" id="IPR018873">
    <property type="entry name" value="KilA-N_DNA-bd_domain"/>
</dbReference>
<dbReference type="Pfam" id="PF10543">
    <property type="entry name" value="ORF6N"/>
    <property type="match status" value="1"/>
</dbReference>
<gene>
    <name evidence="2" type="ORF">ACFOET_08165</name>
</gene>
<accession>A0ABV7JHJ2</accession>
<feature type="domain" description="KilA-N DNA-binding" evidence="1">
    <location>
        <begin position="25"/>
        <end position="90"/>
    </location>
</feature>
<evidence type="ECO:0000259" key="1">
    <source>
        <dbReference type="Pfam" id="PF10543"/>
    </source>
</evidence>
<proteinExistence type="predicted"/>
<name>A0ABV7JHJ2_9SPHI</name>
<dbReference type="EMBL" id="JBHRTA010000023">
    <property type="protein sequence ID" value="MFC3197583.1"/>
    <property type="molecule type" value="Genomic_DNA"/>
</dbReference>
<organism evidence="2 3">
    <name type="scientific">Parapedobacter deserti</name>
    <dbReference type="NCBI Taxonomy" id="1912957"/>
    <lineage>
        <taxon>Bacteria</taxon>
        <taxon>Pseudomonadati</taxon>
        <taxon>Bacteroidota</taxon>
        <taxon>Sphingobacteriia</taxon>
        <taxon>Sphingobacteriales</taxon>
        <taxon>Sphingobacteriaceae</taxon>
        <taxon>Parapedobacter</taxon>
    </lineage>
</organism>
<evidence type="ECO:0000313" key="2">
    <source>
        <dbReference type="EMBL" id="MFC3197583.1"/>
    </source>
</evidence>
<dbReference type="Proteomes" id="UP001595526">
    <property type="component" value="Unassembled WGS sequence"/>
</dbReference>
<protein>
    <submittedName>
        <fullName evidence="2">ORF6N domain-containing protein</fullName>
    </submittedName>
</protein>